<dbReference type="Pfam" id="PF13561">
    <property type="entry name" value="adh_short_C2"/>
    <property type="match status" value="1"/>
</dbReference>
<protein>
    <submittedName>
        <fullName evidence="5">Glucose 1-dehydrogenase</fullName>
        <ecNumber evidence="5">1.1.1.47</ecNumber>
    </submittedName>
</protein>
<dbReference type="CDD" id="cd05233">
    <property type="entry name" value="SDR_c"/>
    <property type="match status" value="1"/>
</dbReference>
<dbReference type="PRINTS" id="PR00080">
    <property type="entry name" value="SDRFAMILY"/>
</dbReference>
<dbReference type="PANTHER" id="PTHR24321">
    <property type="entry name" value="DEHYDROGENASES, SHORT CHAIN"/>
    <property type="match status" value="1"/>
</dbReference>
<proteinExistence type="inferred from homology"/>
<keyword evidence="3" id="KW-0520">NAD</keyword>
<dbReference type="PRINTS" id="PR00081">
    <property type="entry name" value="GDHRDH"/>
</dbReference>
<dbReference type="NCBIfam" id="NF005559">
    <property type="entry name" value="PRK07231.1"/>
    <property type="match status" value="1"/>
</dbReference>
<dbReference type="Gene3D" id="3.40.50.720">
    <property type="entry name" value="NAD(P)-binding Rossmann-like Domain"/>
    <property type="match status" value="1"/>
</dbReference>
<dbReference type="EMBL" id="JBHTCJ010000005">
    <property type="protein sequence ID" value="MFC7342076.1"/>
    <property type="molecule type" value="Genomic_DNA"/>
</dbReference>
<sequence length="255" mass="25956">MNPTYDFSGRVAFVTGASSGMGLATARAFADAGAAVTLADVDAEALDAAEAELRAAGHRVLGVRCDVADEDQIAAAVAATVEAFDGLDFAYNNAGVQSPATDAADEAAEVFDRVNAINLRGIWASMKHELAQMRAQGFGAIVNCSSLGGLVGNPGRAAYHASKHGVLGLTQSAALEYAPRGVRINAICPGTIETPMVARMIDSGDLDADDAAASQPIGRLGTAEEMAAAVLWLCSPAASFVVGIALPVDGGYTAR</sequence>
<accession>A0ABW2LHV6</accession>
<gene>
    <name evidence="5" type="ORF">ACFQRI_11710</name>
</gene>
<comment type="similarity">
    <text evidence="1">Belongs to the short-chain dehydrogenases/reductases (SDR) family.</text>
</comment>
<feature type="domain" description="Ketoreductase" evidence="4">
    <location>
        <begin position="10"/>
        <end position="190"/>
    </location>
</feature>
<evidence type="ECO:0000256" key="3">
    <source>
        <dbReference type="ARBA" id="ARBA00023027"/>
    </source>
</evidence>
<dbReference type="GO" id="GO:0047936">
    <property type="term" value="F:glucose 1-dehydrogenase [NAD(P)+] activity"/>
    <property type="evidence" value="ECO:0007669"/>
    <property type="project" value="UniProtKB-EC"/>
</dbReference>
<evidence type="ECO:0000256" key="1">
    <source>
        <dbReference type="ARBA" id="ARBA00006484"/>
    </source>
</evidence>
<keyword evidence="2 5" id="KW-0560">Oxidoreductase</keyword>
<dbReference type="PANTHER" id="PTHR24321:SF8">
    <property type="entry name" value="ESTRADIOL 17-BETA-DEHYDROGENASE 8-RELATED"/>
    <property type="match status" value="1"/>
</dbReference>
<name>A0ABW2LHV6_9PSEU</name>
<evidence type="ECO:0000313" key="5">
    <source>
        <dbReference type="EMBL" id="MFC7342076.1"/>
    </source>
</evidence>
<dbReference type="InterPro" id="IPR036291">
    <property type="entry name" value="NAD(P)-bd_dom_sf"/>
</dbReference>
<organism evidence="5 6">
    <name type="scientific">Saccharopolyspora griseoalba</name>
    <dbReference type="NCBI Taxonomy" id="1431848"/>
    <lineage>
        <taxon>Bacteria</taxon>
        <taxon>Bacillati</taxon>
        <taxon>Actinomycetota</taxon>
        <taxon>Actinomycetes</taxon>
        <taxon>Pseudonocardiales</taxon>
        <taxon>Pseudonocardiaceae</taxon>
        <taxon>Saccharopolyspora</taxon>
    </lineage>
</organism>
<reference evidence="6" key="1">
    <citation type="journal article" date="2019" name="Int. J. Syst. Evol. Microbiol.">
        <title>The Global Catalogue of Microorganisms (GCM) 10K type strain sequencing project: providing services to taxonomists for standard genome sequencing and annotation.</title>
        <authorList>
            <consortium name="The Broad Institute Genomics Platform"/>
            <consortium name="The Broad Institute Genome Sequencing Center for Infectious Disease"/>
            <person name="Wu L."/>
            <person name="Ma J."/>
        </authorList>
    </citation>
    <scope>NUCLEOTIDE SEQUENCE [LARGE SCALE GENOMIC DNA]</scope>
    <source>
        <strain evidence="6">WLHS5</strain>
    </source>
</reference>
<evidence type="ECO:0000313" key="6">
    <source>
        <dbReference type="Proteomes" id="UP001596504"/>
    </source>
</evidence>
<dbReference type="InterPro" id="IPR002347">
    <property type="entry name" value="SDR_fam"/>
</dbReference>
<dbReference type="EC" id="1.1.1.47" evidence="5"/>
<keyword evidence="6" id="KW-1185">Reference proteome</keyword>
<dbReference type="Proteomes" id="UP001596504">
    <property type="component" value="Unassembled WGS sequence"/>
</dbReference>
<dbReference type="RefSeq" id="WP_380667602.1">
    <property type="nucleotide sequence ID" value="NZ_JBHTCJ010000005.1"/>
</dbReference>
<evidence type="ECO:0000256" key="2">
    <source>
        <dbReference type="ARBA" id="ARBA00023002"/>
    </source>
</evidence>
<dbReference type="SUPFAM" id="SSF51735">
    <property type="entry name" value="NAD(P)-binding Rossmann-fold domains"/>
    <property type="match status" value="1"/>
</dbReference>
<dbReference type="SMART" id="SM00822">
    <property type="entry name" value="PKS_KR"/>
    <property type="match status" value="1"/>
</dbReference>
<dbReference type="InterPro" id="IPR057326">
    <property type="entry name" value="KR_dom"/>
</dbReference>
<comment type="caution">
    <text evidence="5">The sequence shown here is derived from an EMBL/GenBank/DDBJ whole genome shotgun (WGS) entry which is preliminary data.</text>
</comment>
<evidence type="ECO:0000259" key="4">
    <source>
        <dbReference type="SMART" id="SM00822"/>
    </source>
</evidence>